<reference evidence="3" key="1">
    <citation type="submission" date="2019-03" db="EMBL/GenBank/DDBJ databases">
        <title>Improved annotation for the trematode Fasciola hepatica.</title>
        <authorList>
            <person name="Choi Y.-J."/>
            <person name="Martin J."/>
            <person name="Mitreva M."/>
        </authorList>
    </citation>
    <scope>NUCLEOTIDE SEQUENCE [LARGE SCALE GENOMIC DNA]</scope>
</reference>
<dbReference type="Proteomes" id="UP000230066">
    <property type="component" value="Unassembled WGS sequence"/>
</dbReference>
<dbReference type="EMBL" id="JXXN02001133">
    <property type="protein sequence ID" value="THD25459.1"/>
    <property type="molecule type" value="Genomic_DNA"/>
</dbReference>
<accession>A0A4E0RAA2</accession>
<dbReference type="SUPFAM" id="SSF54236">
    <property type="entry name" value="Ubiquitin-like"/>
    <property type="match status" value="1"/>
</dbReference>
<feature type="domain" description="Ubiquitin-like" evidence="2">
    <location>
        <begin position="5"/>
        <end position="50"/>
    </location>
</feature>
<name>A0A4E0RAA2_FASHE</name>
<proteinExistence type="predicted"/>
<feature type="region of interest" description="Disordered" evidence="1">
    <location>
        <begin position="604"/>
        <end position="630"/>
    </location>
</feature>
<feature type="region of interest" description="Disordered" evidence="1">
    <location>
        <begin position="151"/>
        <end position="184"/>
    </location>
</feature>
<keyword evidence="4" id="KW-1185">Reference proteome</keyword>
<evidence type="ECO:0000313" key="4">
    <source>
        <dbReference type="Proteomes" id="UP000230066"/>
    </source>
</evidence>
<feature type="compositionally biased region" description="Low complexity" evidence="1">
    <location>
        <begin position="566"/>
        <end position="583"/>
    </location>
</feature>
<gene>
    <name evidence="3" type="ORF">D915_003816</name>
</gene>
<feature type="compositionally biased region" description="Basic and acidic residues" evidence="1">
    <location>
        <begin position="231"/>
        <end position="253"/>
    </location>
</feature>
<evidence type="ECO:0000313" key="3">
    <source>
        <dbReference type="EMBL" id="THD25459.1"/>
    </source>
</evidence>
<dbReference type="PROSITE" id="PS50053">
    <property type="entry name" value="UBIQUITIN_2"/>
    <property type="match status" value="1"/>
</dbReference>
<feature type="compositionally biased region" description="Low complexity" evidence="1">
    <location>
        <begin position="686"/>
        <end position="723"/>
    </location>
</feature>
<feature type="compositionally biased region" description="Polar residues" evidence="1">
    <location>
        <begin position="484"/>
        <end position="501"/>
    </location>
</feature>
<feature type="compositionally biased region" description="Polar residues" evidence="1">
    <location>
        <begin position="199"/>
        <end position="209"/>
    </location>
</feature>
<sequence>MLNVTVKTLDGRNSDFDLDDENIPVAQQRLIFQGRVLQDGSKLRDHGVQNKVIHLVPRPPPSAQREQTTSSEESASTTASTGFMGFPWVDTYMQQAIQDITSGVISGLTQSDRVGYFVPRNQPHSSNVTDRLRMFDWLHRRATNLLDRVSRYSLSGPGDEPGEHESSSTDVSAPPSPTLLTRGPQGISTAHVISEATELPNSFSRTVPESKQAGPAESNMDSGHVSSPMHVDGDLEDQSRSTSQRETENRAPDTARIGRRNAEENNPVDHPLSTLADMLSRHRQLWRSAEPYLTQWENMINSENLIQQSLQSEQHSAESDRDDTSSQTRDETTEVLPEEATNETTHTASPPARTTVPEGLANSLSDHSWHHHFFLQVSRLLHLHAHMLHLISDFHIIPRLPEGPRTDVTVDNSVTNTAHNASVETSSVPSATDLITNSPPKHESVPHHYRRRGLYAHPRSREPFDTSGLHHMMSSVLIPESRSRANMPTTMERQRTQSPSAPNRDPSEPGDQESPPTAASTETAPTAGFPTLPNTLRGGPVGVRGAAVMYHPSSIYEFMSAPGRPTPASTQATTTTTTPPSSTAAVTIRSSFPTYYYVPLGSESQSRSSTATIGPAQPRSTTQSTTLHTTNLMDPDPFLLCNSPHFARERSRATAHHSVPVVQLASTPASVVTTVLGSRPVHAAGETPSTTVTTPPTEPVAANSTSQSTTTTTTASSAGSATTRNESTFQFPQGLNIPHQIAMLFSAATNAAASAISNSGLHAGHSPMNVLFSSTPVQFTIDISRSNAGTPADPGLVTPNLGIATTDSARQSQSSRLRDSSGAPFPVPTWANVHGEGTPSDPSNAPSPLTAFIESLIETVWIQLSSLACEDGIDLNVASAVWRPSQTNDQQTPSELVSSGFLHDVISAVQSELFPTNDNNSTPTTGVSFATRLDGMRTRLTHLLSHADGAMRRLSENCLTGGLINLLFGGCTSDGEAPPSNSFERRAIGWVCHRIADDREVIDVRASLASVFRTWLSSLLDFCRDYRFRIAFGPTLTNTLFNFCVHLICTVDVLAMQLASSTRLSAPPNSRPNAANFQAIVSRLHQYAVDSNNEQEKLLSDLMSNEVRNAINAYCNYTDERLRGIRHQVLNSFINRRPLAAPSTGDVEMEARLVQMEQCAVDDSDLEDLPFVDASSELSGNSTEKPLSGSPLPNGIPKPGEIPEPLSRALDPHPESARSVMDTATSLPGPEGWHAVLPAEWLHVVAGDVANMNETVASENTSANQLQRFSDAYIAGMPAKRRKVMMEHSRLMVQPPNVMLAECLSDAVKASGCRSTTETGSLVTGCSPAAPEHDVSQNRIDLVLSLRDLVSERIANRLSSDPDFDATQFPLSYEAFLKKHSEKP</sequence>
<feature type="region of interest" description="Disordered" evidence="1">
    <location>
        <begin position="437"/>
        <end position="537"/>
    </location>
</feature>
<dbReference type="InterPro" id="IPR029071">
    <property type="entry name" value="Ubiquitin-like_domsf"/>
</dbReference>
<feature type="region of interest" description="Disordered" evidence="1">
    <location>
        <begin position="561"/>
        <end position="583"/>
    </location>
</feature>
<comment type="caution">
    <text evidence="3">The sequence shown here is derived from an EMBL/GenBank/DDBJ whole genome shotgun (WGS) entry which is preliminary data.</text>
</comment>
<organism evidence="3 4">
    <name type="scientific">Fasciola hepatica</name>
    <name type="common">Liver fluke</name>
    <dbReference type="NCBI Taxonomy" id="6192"/>
    <lineage>
        <taxon>Eukaryota</taxon>
        <taxon>Metazoa</taxon>
        <taxon>Spiralia</taxon>
        <taxon>Lophotrochozoa</taxon>
        <taxon>Platyhelminthes</taxon>
        <taxon>Trematoda</taxon>
        <taxon>Digenea</taxon>
        <taxon>Plagiorchiida</taxon>
        <taxon>Echinostomata</taxon>
        <taxon>Echinostomatoidea</taxon>
        <taxon>Fasciolidae</taxon>
        <taxon>Fasciola</taxon>
    </lineage>
</organism>
<feature type="region of interest" description="Disordered" evidence="1">
    <location>
        <begin position="1175"/>
        <end position="1225"/>
    </location>
</feature>
<feature type="compositionally biased region" description="Basic and acidic residues" evidence="1">
    <location>
        <begin position="315"/>
        <end position="332"/>
    </location>
</feature>
<feature type="compositionally biased region" description="Polar residues" evidence="1">
    <location>
        <begin position="1176"/>
        <end position="1185"/>
    </location>
</feature>
<feature type="compositionally biased region" description="Low complexity" evidence="1">
    <location>
        <begin position="513"/>
        <end position="527"/>
    </location>
</feature>
<dbReference type="Gene3D" id="3.10.20.90">
    <property type="entry name" value="Phosphatidylinositol 3-kinase Catalytic Subunit, Chain A, domain 1"/>
    <property type="match status" value="1"/>
</dbReference>
<dbReference type="SMART" id="SM00213">
    <property type="entry name" value="UBQ"/>
    <property type="match status" value="1"/>
</dbReference>
<feature type="compositionally biased region" description="Low complexity" evidence="1">
    <location>
        <begin position="621"/>
        <end position="630"/>
    </location>
</feature>
<protein>
    <recommendedName>
        <fullName evidence="2">Ubiquitin-like domain-containing protein</fullName>
    </recommendedName>
</protein>
<feature type="region of interest" description="Disordered" evidence="1">
    <location>
        <begin position="55"/>
        <end position="80"/>
    </location>
</feature>
<feature type="region of interest" description="Disordered" evidence="1">
    <location>
        <begin position="198"/>
        <end position="272"/>
    </location>
</feature>
<dbReference type="Pfam" id="PF00240">
    <property type="entry name" value="ubiquitin"/>
    <property type="match status" value="1"/>
</dbReference>
<evidence type="ECO:0000259" key="2">
    <source>
        <dbReference type="PROSITE" id="PS50053"/>
    </source>
</evidence>
<evidence type="ECO:0000256" key="1">
    <source>
        <dbReference type="SAM" id="MobiDB-lite"/>
    </source>
</evidence>
<feature type="region of interest" description="Disordered" evidence="1">
    <location>
        <begin position="807"/>
        <end position="845"/>
    </location>
</feature>
<feature type="region of interest" description="Disordered" evidence="1">
    <location>
        <begin position="309"/>
        <end position="359"/>
    </location>
</feature>
<dbReference type="InterPro" id="IPR000626">
    <property type="entry name" value="Ubiquitin-like_dom"/>
</dbReference>
<feature type="compositionally biased region" description="Low complexity" evidence="1">
    <location>
        <begin position="68"/>
        <end position="80"/>
    </location>
</feature>
<feature type="region of interest" description="Disordered" evidence="1">
    <location>
        <begin position="679"/>
        <end position="724"/>
    </location>
</feature>